<organism evidence="1 2">
    <name type="scientific">Trifolium pratense</name>
    <name type="common">Red clover</name>
    <dbReference type="NCBI Taxonomy" id="57577"/>
    <lineage>
        <taxon>Eukaryota</taxon>
        <taxon>Viridiplantae</taxon>
        <taxon>Streptophyta</taxon>
        <taxon>Embryophyta</taxon>
        <taxon>Tracheophyta</taxon>
        <taxon>Spermatophyta</taxon>
        <taxon>Magnoliopsida</taxon>
        <taxon>eudicotyledons</taxon>
        <taxon>Gunneridae</taxon>
        <taxon>Pentapetalae</taxon>
        <taxon>rosids</taxon>
        <taxon>fabids</taxon>
        <taxon>Fabales</taxon>
        <taxon>Fabaceae</taxon>
        <taxon>Papilionoideae</taxon>
        <taxon>50 kb inversion clade</taxon>
        <taxon>NPAAA clade</taxon>
        <taxon>Hologalegina</taxon>
        <taxon>IRL clade</taxon>
        <taxon>Trifolieae</taxon>
        <taxon>Trifolium</taxon>
    </lineage>
</organism>
<comment type="caution">
    <text evidence="1">The sequence shown here is derived from an EMBL/GenBank/DDBJ whole genome shotgun (WGS) entry which is preliminary data.</text>
</comment>
<proteinExistence type="predicted"/>
<dbReference type="Proteomes" id="UP001177021">
    <property type="component" value="Unassembled WGS sequence"/>
</dbReference>
<accession>A0ACB0L1J6</accession>
<gene>
    <name evidence="1" type="ORF">MILVUS5_LOCUS28116</name>
</gene>
<sequence>MGHINLPVAAVRSIVAVLHRIFCLNRYALLFLPLLWDIGAIPTPIHELKLSLVTNRSSPTENANRSGAKVPEVNWCKCGESVAMEVSMGSTNGFLTKRFEDGAEKFLVEATNHPTGLETDEVRTIIRNSFKETLDQYDILISPAAPLVAYKICEKKNDPLAMYAGDIMTIKCKITWQKQ</sequence>
<protein>
    <submittedName>
        <fullName evidence="1">Uncharacterized protein</fullName>
    </submittedName>
</protein>
<keyword evidence="2" id="KW-1185">Reference proteome</keyword>
<dbReference type="EMBL" id="CASHSV030000409">
    <property type="protein sequence ID" value="CAJ2662543.1"/>
    <property type="molecule type" value="Genomic_DNA"/>
</dbReference>
<evidence type="ECO:0000313" key="1">
    <source>
        <dbReference type="EMBL" id="CAJ2662543.1"/>
    </source>
</evidence>
<name>A0ACB0L1J6_TRIPR</name>
<reference evidence="1" key="1">
    <citation type="submission" date="2023-10" db="EMBL/GenBank/DDBJ databases">
        <authorList>
            <person name="Rodriguez Cubillos JULIANA M."/>
            <person name="De Vega J."/>
        </authorList>
    </citation>
    <scope>NUCLEOTIDE SEQUENCE</scope>
</reference>
<evidence type="ECO:0000313" key="2">
    <source>
        <dbReference type="Proteomes" id="UP001177021"/>
    </source>
</evidence>